<keyword evidence="2" id="KW-0812">Transmembrane</keyword>
<dbReference type="Pfam" id="PF00873">
    <property type="entry name" value="ACR_tran"/>
    <property type="match status" value="1"/>
</dbReference>
<dbReference type="SUPFAM" id="SSF82693">
    <property type="entry name" value="Multidrug efflux transporter AcrB pore domain, PN1, PN2, PC1 and PC2 subdomains"/>
    <property type="match status" value="3"/>
</dbReference>
<feature type="transmembrane region" description="Helical" evidence="2">
    <location>
        <begin position="954"/>
        <end position="974"/>
    </location>
</feature>
<evidence type="ECO:0000313" key="3">
    <source>
        <dbReference type="EMBL" id="MFB2651612.1"/>
    </source>
</evidence>
<name>A0ABV4VR13_9GAMM</name>
<keyword evidence="4" id="KW-1185">Reference proteome</keyword>
<feature type="transmembrane region" description="Helical" evidence="2">
    <location>
        <begin position="360"/>
        <end position="380"/>
    </location>
</feature>
<sequence length="1056" mass="114890">MWLSDVSVKRPVVAIVLSLLLCVFGLVSFTKLSVREMPDVESPVVTVSTSYSGASAAIMESQITKTLEDELTGISGIDEITSTTRNGSSRITVKFLLGWNLTEGVSDVRDAVARAQRRLPEDANDPVVSKDNGSGEPSVYVNLSSSVMDRTQLTDYAQRVLEDRFSLISGVSSISISGGLYKVMYVKLRPEQMAGRNVTVTDIINALRKENVETPGGQVRNDTTVMSVRTKRLYYTPKDFDYLVVRTASDGTPIYLKDVADVAVGAQNENSTFKSDGIVNLSLGVITQSDANPLIVAQEVHKEVDRIQDFLPEGTSLVVDFDSTVFIDRSINEVYNTLYVTGALVVLVLYIFIGQARATLIPAVTVPVSLISAFIAANMFGYSINLLTLMALILAIGLVVDDAIVVVENIFHHIERGEEPLLAAYKGTREVGFAVVATTAVLVMVFLPISFMEGMVGLLFTEFSVMLAVSVLFSSLIALTLTPVLSSKLLKANVKPNRFNRFVDSGFARMEKVYRVGVTQAIRFKWLAPLVILACVGGSAWLMQQVPSQLAPQEDRGVLFAFVKGAEGTSYNRMTANMDIVEDRLMPLLGQGVLRSFSVQAPAFGGRAGDQTGFVIMQLEDWEHRHVTAQQALGIISNALKDIPDVMVRPMMPGFRGQSSEPVQFVLGGSDYAELFKWAQVLKEEANASPMMEGADLDYAETTPELIVTVDKERAAELGISVDEVSQTLEVMLGGRKETTYVDRGEEYDVYLRGDENSFNNVGDLSQIYMRSAKGELVTLDTLTHIEEVASAQKLSHTNKQKSITLKANISKGYTLGEALKFLDNKAIELLPKDISIGYTGESKDFKENQSSILIVFGLALLVAYLVLAAQFESFINPLVVMFTVPMGVFGGFLGLLVTSQGINIYSQIGMIMLIGMVTKNGILIVEFANQLRDRGLALDKAIIDASTRRLRPILMTAFTTLVGAVPLIFSSGAGSESRIAVGTVVFFGMAFATFVTLFVIPAMYRLISAATHSPGYVEAKLEAAIKAQELAAQELAAQELAAQEAAKQQEQTAKA</sequence>
<dbReference type="Gene3D" id="3.30.70.1430">
    <property type="entry name" value="Multidrug efflux transporter AcrB pore domain"/>
    <property type="match status" value="2"/>
</dbReference>
<dbReference type="Proteomes" id="UP001576726">
    <property type="component" value="Unassembled WGS sequence"/>
</dbReference>
<comment type="caution">
    <text evidence="3">The sequence shown here is derived from an EMBL/GenBank/DDBJ whole genome shotgun (WGS) entry which is preliminary data.</text>
</comment>
<keyword evidence="2" id="KW-0472">Membrane</keyword>
<proteinExistence type="predicted"/>
<dbReference type="PRINTS" id="PR00702">
    <property type="entry name" value="ACRIFLAVINRP"/>
</dbReference>
<feature type="transmembrane region" description="Helical" evidence="2">
    <location>
        <begin position="905"/>
        <end position="926"/>
    </location>
</feature>
<feature type="transmembrane region" description="Helical" evidence="2">
    <location>
        <begin position="334"/>
        <end position="353"/>
    </location>
</feature>
<dbReference type="Gene3D" id="3.30.70.1320">
    <property type="entry name" value="Multidrug efflux transporter AcrB pore domain like"/>
    <property type="match status" value="1"/>
</dbReference>
<dbReference type="Gene3D" id="1.20.1640.10">
    <property type="entry name" value="Multidrug efflux transporter AcrB transmembrane domain"/>
    <property type="match status" value="2"/>
</dbReference>
<protein>
    <submittedName>
        <fullName evidence="3">Multidrug efflux RND transporter permease subunit</fullName>
    </submittedName>
</protein>
<dbReference type="PANTHER" id="PTHR32063:SF29">
    <property type="entry name" value="HAE1 FAMILY EFFLUX PUMP PERMEASE COMPONENT"/>
    <property type="match status" value="1"/>
</dbReference>
<dbReference type="NCBIfam" id="NF033617">
    <property type="entry name" value="RND_permease_2"/>
    <property type="match status" value="1"/>
</dbReference>
<feature type="coiled-coil region" evidence="1">
    <location>
        <begin position="1019"/>
        <end position="1053"/>
    </location>
</feature>
<dbReference type="InterPro" id="IPR001036">
    <property type="entry name" value="Acrflvin-R"/>
</dbReference>
<evidence type="ECO:0000313" key="4">
    <source>
        <dbReference type="Proteomes" id="UP001576726"/>
    </source>
</evidence>
<keyword evidence="1" id="KW-0175">Coiled coil</keyword>
<accession>A0ABV4VR13</accession>
<feature type="transmembrane region" description="Helical" evidence="2">
    <location>
        <begin position="463"/>
        <end position="485"/>
    </location>
</feature>
<gene>
    <name evidence="3" type="ORF">ACE02L_02530</name>
</gene>
<evidence type="ECO:0000256" key="1">
    <source>
        <dbReference type="SAM" id="Coils"/>
    </source>
</evidence>
<dbReference type="Gene3D" id="3.30.70.1440">
    <property type="entry name" value="Multidrug efflux transporter AcrB pore domain"/>
    <property type="match status" value="1"/>
</dbReference>
<dbReference type="SUPFAM" id="SSF82714">
    <property type="entry name" value="Multidrug efflux transporter AcrB TolC docking domain, DN and DC subdomains"/>
    <property type="match status" value="2"/>
</dbReference>
<organism evidence="3 4">
    <name type="scientific">Shewanella seohaensis</name>
    <dbReference type="NCBI Taxonomy" id="755175"/>
    <lineage>
        <taxon>Bacteria</taxon>
        <taxon>Pseudomonadati</taxon>
        <taxon>Pseudomonadota</taxon>
        <taxon>Gammaproteobacteria</taxon>
        <taxon>Alteromonadales</taxon>
        <taxon>Shewanellaceae</taxon>
        <taxon>Shewanella</taxon>
    </lineage>
</organism>
<dbReference type="RefSeq" id="WP_374918322.1">
    <property type="nucleotide sequence ID" value="NZ_JBHFGJ010000001.1"/>
</dbReference>
<feature type="transmembrane region" description="Helical" evidence="2">
    <location>
        <begin position="853"/>
        <end position="872"/>
    </location>
</feature>
<dbReference type="PANTHER" id="PTHR32063">
    <property type="match status" value="1"/>
</dbReference>
<keyword evidence="2" id="KW-1133">Transmembrane helix</keyword>
<dbReference type="EMBL" id="JBHFGJ010000001">
    <property type="protein sequence ID" value="MFB2651612.1"/>
    <property type="molecule type" value="Genomic_DNA"/>
</dbReference>
<feature type="transmembrane region" description="Helical" evidence="2">
    <location>
        <begin position="431"/>
        <end position="451"/>
    </location>
</feature>
<dbReference type="SUPFAM" id="SSF82866">
    <property type="entry name" value="Multidrug efflux transporter AcrB transmembrane domain"/>
    <property type="match status" value="2"/>
</dbReference>
<feature type="transmembrane region" description="Helical" evidence="2">
    <location>
        <begin position="879"/>
        <end position="899"/>
    </location>
</feature>
<dbReference type="InterPro" id="IPR027463">
    <property type="entry name" value="AcrB_DN_DC_subdom"/>
</dbReference>
<reference evidence="3 4" key="1">
    <citation type="submission" date="2024-09" db="EMBL/GenBank/DDBJ databases">
        <authorList>
            <person name="Zhang Y."/>
        </authorList>
    </citation>
    <scope>NUCLEOTIDE SEQUENCE [LARGE SCALE GENOMIC DNA]</scope>
    <source>
        <strain evidence="3 4">SH314</strain>
    </source>
</reference>
<evidence type="ECO:0000256" key="2">
    <source>
        <dbReference type="SAM" id="Phobius"/>
    </source>
</evidence>
<dbReference type="Gene3D" id="3.30.2090.10">
    <property type="entry name" value="Multidrug efflux transporter AcrB TolC docking domain, DN and DC subdomains"/>
    <property type="match status" value="2"/>
</dbReference>
<feature type="transmembrane region" description="Helical" evidence="2">
    <location>
        <begin position="386"/>
        <end position="411"/>
    </location>
</feature>
<feature type="transmembrane region" description="Helical" evidence="2">
    <location>
        <begin position="980"/>
        <end position="1001"/>
    </location>
</feature>
<feature type="transmembrane region" description="Helical" evidence="2">
    <location>
        <begin position="524"/>
        <end position="543"/>
    </location>
</feature>